<dbReference type="Pfam" id="PF04145">
    <property type="entry name" value="Ctr"/>
    <property type="match status" value="1"/>
</dbReference>
<comment type="similarity">
    <text evidence="4">Belongs to the copper transporter (Ctr) (TC 1.A.56) family. SLC31A subfamily.</text>
</comment>
<keyword evidence="7" id="KW-1185">Reference proteome</keyword>
<keyword evidence="4" id="KW-0406">Ion transport</keyword>
<evidence type="ECO:0000256" key="5">
    <source>
        <dbReference type="SAM" id="MobiDB-lite"/>
    </source>
</evidence>
<gene>
    <name evidence="6" type="ORF">SCAR479_10340</name>
</gene>
<sequence>MAPTMTMPMDMPMSSPDAPANSTATGGMDGMEASSVGPMVMTFFSSAHTSLFSKSWTPTTVAAYVATCLFLIVLAVVMRAMLALKPVLESAMWKPHANPDPHEMLLSEEDCNEEMDRIKEQHLVRGQEEGTSGLRRVLFEVKSRWHGWRFMSSSSRAIFEVLLAVIGYLLMLAVMTMNVGYFISVVAGVFLGTFLLGDLATNSSLYQEHHC</sequence>
<keyword evidence="3 4" id="KW-0472">Membrane</keyword>
<name>A0ABR2XGQ3_9PEZI</name>
<dbReference type="PANTHER" id="PTHR12483">
    <property type="entry name" value="SOLUTE CARRIER FAMILY 31 COPPER TRANSPORTERS"/>
    <property type="match status" value="1"/>
</dbReference>
<keyword evidence="1 4" id="KW-0812">Transmembrane</keyword>
<feature type="compositionally biased region" description="Low complexity" evidence="5">
    <location>
        <begin position="1"/>
        <end position="19"/>
    </location>
</feature>
<comment type="caution">
    <text evidence="6">The sequence shown here is derived from an EMBL/GenBank/DDBJ whole genome shotgun (WGS) entry which is preliminary data.</text>
</comment>
<evidence type="ECO:0000313" key="6">
    <source>
        <dbReference type="EMBL" id="KAK9773010.1"/>
    </source>
</evidence>
<comment type="subcellular location">
    <subcellularLocation>
        <location evidence="4">Membrane</location>
        <topology evidence="4">Multi-pass membrane protein</topology>
    </subcellularLocation>
</comment>
<feature type="region of interest" description="Disordered" evidence="5">
    <location>
        <begin position="1"/>
        <end position="22"/>
    </location>
</feature>
<reference evidence="6 7" key="1">
    <citation type="submission" date="2024-02" db="EMBL/GenBank/DDBJ databases">
        <title>First draft genome assembly of two strains of Seiridium cardinale.</title>
        <authorList>
            <person name="Emiliani G."/>
            <person name="Scali E."/>
        </authorList>
    </citation>
    <scope>NUCLEOTIDE SEQUENCE [LARGE SCALE GENOMIC DNA]</scope>
    <source>
        <strain evidence="6 7">BM-138-000479</strain>
    </source>
</reference>
<dbReference type="Proteomes" id="UP001465668">
    <property type="component" value="Unassembled WGS sequence"/>
</dbReference>
<accession>A0ABR2XGQ3</accession>
<dbReference type="InterPro" id="IPR007274">
    <property type="entry name" value="Cop_transporter"/>
</dbReference>
<evidence type="ECO:0000256" key="2">
    <source>
        <dbReference type="ARBA" id="ARBA00022989"/>
    </source>
</evidence>
<dbReference type="PANTHER" id="PTHR12483:SF120">
    <property type="entry name" value="HIGH-AFFINITY COPPER TRANSPORTER CTRA2"/>
    <property type="match status" value="1"/>
</dbReference>
<protein>
    <recommendedName>
        <fullName evidence="4">Copper transport protein</fullName>
    </recommendedName>
</protein>
<proteinExistence type="inferred from homology"/>
<keyword evidence="4" id="KW-0187">Copper transport</keyword>
<organism evidence="6 7">
    <name type="scientific">Seiridium cardinale</name>
    <dbReference type="NCBI Taxonomy" id="138064"/>
    <lineage>
        <taxon>Eukaryota</taxon>
        <taxon>Fungi</taxon>
        <taxon>Dikarya</taxon>
        <taxon>Ascomycota</taxon>
        <taxon>Pezizomycotina</taxon>
        <taxon>Sordariomycetes</taxon>
        <taxon>Xylariomycetidae</taxon>
        <taxon>Amphisphaeriales</taxon>
        <taxon>Sporocadaceae</taxon>
        <taxon>Seiridium</taxon>
    </lineage>
</organism>
<dbReference type="EMBL" id="JARVKM010000055">
    <property type="protein sequence ID" value="KAK9773010.1"/>
    <property type="molecule type" value="Genomic_DNA"/>
</dbReference>
<evidence type="ECO:0000256" key="3">
    <source>
        <dbReference type="ARBA" id="ARBA00023136"/>
    </source>
</evidence>
<evidence type="ECO:0000256" key="4">
    <source>
        <dbReference type="RuleBase" id="RU367022"/>
    </source>
</evidence>
<keyword evidence="2 4" id="KW-1133">Transmembrane helix</keyword>
<feature type="transmembrane region" description="Helical" evidence="4">
    <location>
        <begin position="157"/>
        <end position="175"/>
    </location>
</feature>
<evidence type="ECO:0000256" key="1">
    <source>
        <dbReference type="ARBA" id="ARBA00022692"/>
    </source>
</evidence>
<keyword evidence="4" id="KW-0813">Transport</keyword>
<feature type="transmembrane region" description="Helical" evidence="4">
    <location>
        <begin position="61"/>
        <end position="84"/>
    </location>
</feature>
<keyword evidence="4" id="KW-0186">Copper</keyword>
<feature type="transmembrane region" description="Helical" evidence="4">
    <location>
        <begin position="181"/>
        <end position="200"/>
    </location>
</feature>
<evidence type="ECO:0000313" key="7">
    <source>
        <dbReference type="Proteomes" id="UP001465668"/>
    </source>
</evidence>